<dbReference type="PANTHER" id="PTHR42964:SF1">
    <property type="entry name" value="POLYKETIDE BIOSYNTHESIS ENOYL-COA HYDRATASE PKSH-RELATED"/>
    <property type="match status" value="1"/>
</dbReference>
<dbReference type="AlphaFoldDB" id="A0A7X0JTI2"/>
<dbReference type="EC" id="4.2.1.18" evidence="2"/>
<accession>A0A7X0JTI2</accession>
<name>A0A7X0JTI2_9GAMM</name>
<dbReference type="InterPro" id="IPR029045">
    <property type="entry name" value="ClpP/crotonase-like_dom_sf"/>
</dbReference>
<dbReference type="SUPFAM" id="SSF52096">
    <property type="entry name" value="ClpP/crotonase"/>
    <property type="match status" value="1"/>
</dbReference>
<evidence type="ECO:0000256" key="1">
    <source>
        <dbReference type="ARBA" id="ARBA00005254"/>
    </source>
</evidence>
<proteinExistence type="inferred from homology"/>
<dbReference type="GO" id="GO:0008300">
    <property type="term" value="P:isoprenoid catabolic process"/>
    <property type="evidence" value="ECO:0007669"/>
    <property type="project" value="TreeGrafter"/>
</dbReference>
<comment type="similarity">
    <text evidence="1">Belongs to the enoyl-CoA hydratase/isomerase family.</text>
</comment>
<evidence type="ECO:0000313" key="3">
    <source>
        <dbReference type="Proteomes" id="UP000528457"/>
    </source>
</evidence>
<dbReference type="InterPro" id="IPR051683">
    <property type="entry name" value="Enoyl-CoA_Hydratase/Isomerase"/>
</dbReference>
<gene>
    <name evidence="2" type="ORF">HNR48_001339</name>
</gene>
<dbReference type="GO" id="GO:0004490">
    <property type="term" value="F:methylglutaconyl-CoA hydratase activity"/>
    <property type="evidence" value="ECO:0007669"/>
    <property type="project" value="UniProtKB-EC"/>
</dbReference>
<dbReference type="InParanoid" id="A0A7X0JTI2"/>
<evidence type="ECO:0000313" key="2">
    <source>
        <dbReference type="EMBL" id="MBB6521061.1"/>
    </source>
</evidence>
<keyword evidence="2" id="KW-0456">Lyase</keyword>
<dbReference type="Gene3D" id="3.90.226.10">
    <property type="entry name" value="2-enoyl-CoA Hydratase, Chain A, domain 1"/>
    <property type="match status" value="1"/>
</dbReference>
<organism evidence="2 3">
    <name type="scientific">Pseudoteredinibacter isoporae</name>
    <dbReference type="NCBI Taxonomy" id="570281"/>
    <lineage>
        <taxon>Bacteria</taxon>
        <taxon>Pseudomonadati</taxon>
        <taxon>Pseudomonadota</taxon>
        <taxon>Gammaproteobacteria</taxon>
        <taxon>Cellvibrionales</taxon>
        <taxon>Cellvibrionaceae</taxon>
        <taxon>Pseudoteredinibacter</taxon>
    </lineage>
</organism>
<comment type="caution">
    <text evidence="2">The sequence shown here is derived from an EMBL/GenBank/DDBJ whole genome shotgun (WGS) entry which is preliminary data.</text>
</comment>
<dbReference type="InterPro" id="IPR001753">
    <property type="entry name" value="Enoyl-CoA_hydra/iso"/>
</dbReference>
<sequence length="265" mass="28595">MSNNVEKTLKISTDERGVRTISLGRPDIHNAFDDSVIAELSDAFADADQDTRVRIVVLAAEGKSFSAGANLGWMKRMASYSYEENLSDANALAEMLRRLNFMSKPTIARVQGAAFGGAVGLVACCDMAVASERASFCLSEVKIGLIPATISPYVIAAMGQRASRRYFLTAERFKAQEAKSLGLVSDVVAEEQLDESLEALVSALLGNSPQAVAQAKKLVADVAEREITSELIADTSERIAAIRVSEEGQEGLTAFLEKRQANWIQ</sequence>
<dbReference type="Pfam" id="PF00378">
    <property type="entry name" value="ECH_1"/>
    <property type="match status" value="1"/>
</dbReference>
<dbReference type="CDD" id="cd06558">
    <property type="entry name" value="crotonase-like"/>
    <property type="match status" value="1"/>
</dbReference>
<dbReference type="EMBL" id="JACHHT010000001">
    <property type="protein sequence ID" value="MBB6521061.1"/>
    <property type="molecule type" value="Genomic_DNA"/>
</dbReference>
<dbReference type="PANTHER" id="PTHR42964">
    <property type="entry name" value="ENOYL-COA HYDRATASE"/>
    <property type="match status" value="1"/>
</dbReference>
<dbReference type="Gene3D" id="1.10.12.10">
    <property type="entry name" value="Lyase 2-enoyl-coa Hydratase, Chain A, domain 2"/>
    <property type="match status" value="1"/>
</dbReference>
<dbReference type="Proteomes" id="UP000528457">
    <property type="component" value="Unassembled WGS sequence"/>
</dbReference>
<dbReference type="InterPro" id="IPR014748">
    <property type="entry name" value="Enoyl-CoA_hydra_C"/>
</dbReference>
<dbReference type="RefSeq" id="WP_166849568.1">
    <property type="nucleotide sequence ID" value="NZ_JAAONY010000001.1"/>
</dbReference>
<protein>
    <submittedName>
        <fullName evidence="2">Methylglutaconyl-CoA hydratase</fullName>
        <ecNumber evidence="2">4.2.1.18</ecNumber>
    </submittedName>
</protein>
<reference evidence="2 3" key="1">
    <citation type="submission" date="2020-08" db="EMBL/GenBank/DDBJ databases">
        <title>Genomic Encyclopedia of Type Strains, Phase IV (KMG-IV): sequencing the most valuable type-strain genomes for metagenomic binning, comparative biology and taxonomic classification.</title>
        <authorList>
            <person name="Goeker M."/>
        </authorList>
    </citation>
    <scope>NUCLEOTIDE SEQUENCE [LARGE SCALE GENOMIC DNA]</scope>
    <source>
        <strain evidence="2 3">DSM 22368</strain>
    </source>
</reference>
<keyword evidence="3" id="KW-1185">Reference proteome</keyword>